<dbReference type="EMBL" id="JH719942">
    <property type="protein sequence ID" value="EJF54308.1"/>
    <property type="molecule type" value="Genomic_DNA"/>
</dbReference>
<dbReference type="InterPro" id="IPR036513">
    <property type="entry name" value="STAS_dom_sf"/>
</dbReference>
<dbReference type="Pfam" id="PF25056">
    <property type="entry name" value="DUF7793"/>
    <property type="match status" value="1"/>
</dbReference>
<evidence type="ECO:0000313" key="2">
    <source>
        <dbReference type="EMBL" id="EJF54308.1"/>
    </source>
</evidence>
<gene>
    <name evidence="2" type="ORF">SapgrDRAFT_2652</name>
</gene>
<dbReference type="HOGENOM" id="CLU_153801_0_0_10"/>
<feature type="domain" description="DUF7793" evidence="1">
    <location>
        <begin position="21"/>
        <end position="117"/>
    </location>
</feature>
<organism evidence="2 3">
    <name type="scientific">Saprospira grandis DSM 2844</name>
    <dbReference type="NCBI Taxonomy" id="694433"/>
    <lineage>
        <taxon>Bacteria</taxon>
        <taxon>Pseudomonadati</taxon>
        <taxon>Bacteroidota</taxon>
        <taxon>Saprospiria</taxon>
        <taxon>Saprospirales</taxon>
        <taxon>Saprospiraceae</taxon>
        <taxon>Saprospira</taxon>
    </lineage>
</organism>
<evidence type="ECO:0000313" key="3">
    <source>
        <dbReference type="Proteomes" id="UP000005113"/>
    </source>
</evidence>
<accession>J1I7A7</accession>
<proteinExistence type="predicted"/>
<protein>
    <recommendedName>
        <fullName evidence="1">DUF7793 domain-containing protein</fullName>
    </recommendedName>
</protein>
<dbReference type="OrthoDB" id="957652at2"/>
<name>J1I7A7_9BACT</name>
<dbReference type="RefSeq" id="WP_002660043.1">
    <property type="nucleotide sequence ID" value="NZ_JH719942.1"/>
</dbReference>
<dbReference type="InterPro" id="IPR056695">
    <property type="entry name" value="DUF7793"/>
</dbReference>
<sequence>MKTIRTPLGIVEQLSDNLIRVTAILKKATDVELIQRHVEEIEEHFGKDHYYLSDTRSLLSTTLEVRQYLANQKEVKAIAILVKNGTTAMLANMFVSFSRPSYPTKVFKDETKAIAWLVSQGANAPKK</sequence>
<reference evidence="3" key="1">
    <citation type="journal article" date="2012" name="Stand. Genomic Sci.">
        <title>Permanent draft genome sequence of the gliding predator Saprospira grandis strain Sa g1 (= HR1).</title>
        <authorList>
            <person name="Mavromatis K."/>
            <person name="Chertkov O."/>
            <person name="Lapidus A."/>
            <person name="Nolan M."/>
            <person name="Lucas S."/>
            <person name="Tice H."/>
            <person name="Del Rio T.G."/>
            <person name="Cheng J.F."/>
            <person name="Han C."/>
            <person name="Tapia R."/>
            <person name="Bruce D."/>
            <person name="Goodwin L.A."/>
            <person name="Pitluck S."/>
            <person name="Huntemann M."/>
            <person name="Liolios K."/>
            <person name="Pagani I."/>
            <person name="Ivanova N."/>
            <person name="Mikhailova N."/>
            <person name="Pati A."/>
            <person name="Chen A."/>
            <person name="Palaniappan K."/>
            <person name="Land M."/>
            <person name="Brambilla E.M."/>
            <person name="Rohde M."/>
            <person name="Spring S."/>
            <person name="Goker M."/>
            <person name="Detter J.C."/>
            <person name="Bristow J."/>
            <person name="Eisen J.A."/>
            <person name="Markowitz V."/>
            <person name="Hugenholtz P."/>
            <person name="Kyrpides N.C."/>
            <person name="Klenk H.P."/>
            <person name="Woyke T."/>
        </authorList>
    </citation>
    <scope>NUCLEOTIDE SEQUENCE [LARGE SCALE GENOMIC DNA]</scope>
    <source>
        <strain evidence="3">DSM 2844</strain>
    </source>
</reference>
<dbReference type="SUPFAM" id="SSF52091">
    <property type="entry name" value="SpoIIaa-like"/>
    <property type="match status" value="1"/>
</dbReference>
<evidence type="ECO:0000259" key="1">
    <source>
        <dbReference type="Pfam" id="PF25056"/>
    </source>
</evidence>
<dbReference type="AlphaFoldDB" id="J1I7A7"/>
<dbReference type="Proteomes" id="UP000005113">
    <property type="component" value="Unassembled WGS sequence"/>
</dbReference>
<dbReference type="Gene3D" id="3.40.970.30">
    <property type="entry name" value="yp_829618.1 like domains"/>
    <property type="match status" value="1"/>
</dbReference>